<dbReference type="GO" id="GO:0043122">
    <property type="term" value="P:regulation of canonical NF-kappaB signal transduction"/>
    <property type="evidence" value="ECO:0007669"/>
    <property type="project" value="TreeGrafter"/>
</dbReference>
<dbReference type="GO" id="GO:0004842">
    <property type="term" value="F:ubiquitin-protein transferase activity"/>
    <property type="evidence" value="ECO:0007669"/>
    <property type="project" value="InterPro"/>
</dbReference>
<dbReference type="Gene3D" id="3.30.40.10">
    <property type="entry name" value="Zinc/RING finger domain, C3HC4 (zinc finger)"/>
    <property type="match status" value="2"/>
</dbReference>
<dbReference type="PROSITE" id="PS00518">
    <property type="entry name" value="ZF_RING_1"/>
    <property type="match status" value="1"/>
</dbReference>
<name>A0A8B9GR26_9PSIT</name>
<dbReference type="PROSITE" id="PS50089">
    <property type="entry name" value="ZF_RING_2"/>
    <property type="match status" value="1"/>
</dbReference>
<dbReference type="InterPro" id="IPR017907">
    <property type="entry name" value="Znf_RING_CS"/>
</dbReference>
<organism evidence="8 9">
    <name type="scientific">Amazona collaria</name>
    <name type="common">yellow-billed parrot</name>
    <dbReference type="NCBI Taxonomy" id="241587"/>
    <lineage>
        <taxon>Eukaryota</taxon>
        <taxon>Metazoa</taxon>
        <taxon>Chordata</taxon>
        <taxon>Craniata</taxon>
        <taxon>Vertebrata</taxon>
        <taxon>Euteleostomi</taxon>
        <taxon>Archelosauria</taxon>
        <taxon>Archosauria</taxon>
        <taxon>Dinosauria</taxon>
        <taxon>Saurischia</taxon>
        <taxon>Theropoda</taxon>
        <taxon>Coelurosauria</taxon>
        <taxon>Aves</taxon>
        <taxon>Neognathae</taxon>
        <taxon>Neoaves</taxon>
        <taxon>Telluraves</taxon>
        <taxon>Australaves</taxon>
        <taxon>Psittaciformes</taxon>
        <taxon>Psittacidae</taxon>
        <taxon>Amazona</taxon>
    </lineage>
</organism>
<dbReference type="Ensembl" id="ENSACOT00000026141.1">
    <property type="protein sequence ID" value="ENSACOP00000025282.1"/>
    <property type="gene ID" value="ENSACOG00000016935.1"/>
</dbReference>
<dbReference type="InterPro" id="IPR003613">
    <property type="entry name" value="Ubox_domain"/>
</dbReference>
<dbReference type="GO" id="GO:0008270">
    <property type="term" value="F:zinc ion binding"/>
    <property type="evidence" value="ECO:0007669"/>
    <property type="project" value="UniProtKB-KW"/>
</dbReference>
<keyword evidence="9" id="KW-1185">Reference proteome</keyword>
<evidence type="ECO:0000256" key="5">
    <source>
        <dbReference type="SAM" id="MobiDB-lite"/>
    </source>
</evidence>
<evidence type="ECO:0008006" key="10">
    <source>
        <dbReference type="Google" id="ProtNLM"/>
    </source>
</evidence>
<proteinExistence type="predicted"/>
<evidence type="ECO:0000256" key="2">
    <source>
        <dbReference type="ARBA" id="ARBA00022771"/>
    </source>
</evidence>
<dbReference type="AlphaFoldDB" id="A0A8B9GR26"/>
<evidence type="ECO:0000313" key="8">
    <source>
        <dbReference type="Ensembl" id="ENSACOP00000025282.1"/>
    </source>
</evidence>
<dbReference type="Proteomes" id="UP000694522">
    <property type="component" value="Unplaced"/>
</dbReference>
<evidence type="ECO:0000256" key="3">
    <source>
        <dbReference type="ARBA" id="ARBA00022833"/>
    </source>
</evidence>
<dbReference type="InterPro" id="IPR013083">
    <property type="entry name" value="Znf_RING/FYVE/PHD"/>
</dbReference>
<dbReference type="PANTHER" id="PTHR10131:SF157">
    <property type="entry name" value="RECEPTOR-ASSOCIATED FACTOR, PUTATIVE-RELATED"/>
    <property type="match status" value="1"/>
</dbReference>
<dbReference type="PROSITE" id="PS51081">
    <property type="entry name" value="ZF_SIAH"/>
    <property type="match status" value="1"/>
</dbReference>
<evidence type="ECO:0000256" key="1">
    <source>
        <dbReference type="ARBA" id="ARBA00022723"/>
    </source>
</evidence>
<dbReference type="SMART" id="SM00504">
    <property type="entry name" value="Ubox"/>
    <property type="match status" value="1"/>
</dbReference>
<keyword evidence="3" id="KW-0862">Zinc</keyword>
<accession>A0A8B9GR26</accession>
<evidence type="ECO:0000259" key="6">
    <source>
        <dbReference type="PROSITE" id="PS50089"/>
    </source>
</evidence>
<keyword evidence="1" id="KW-0479">Metal-binding</keyword>
<reference evidence="8" key="2">
    <citation type="submission" date="2025-09" db="UniProtKB">
        <authorList>
            <consortium name="Ensembl"/>
        </authorList>
    </citation>
    <scope>IDENTIFICATION</scope>
</reference>
<evidence type="ECO:0000313" key="9">
    <source>
        <dbReference type="Proteomes" id="UP000694522"/>
    </source>
</evidence>
<dbReference type="InterPro" id="IPR001841">
    <property type="entry name" value="Znf_RING"/>
</dbReference>
<dbReference type="FunFam" id="3.30.40.10:FF:000214">
    <property type="entry name" value="E3 ubiquitin-protein ligase PDZRN3 isoform X1"/>
    <property type="match status" value="1"/>
</dbReference>
<dbReference type="Pfam" id="PF13923">
    <property type="entry name" value="zf-C3HC4_2"/>
    <property type="match status" value="1"/>
</dbReference>
<dbReference type="PANTHER" id="PTHR10131">
    <property type="entry name" value="TNF RECEPTOR ASSOCIATED FACTOR"/>
    <property type="match status" value="1"/>
</dbReference>
<dbReference type="SUPFAM" id="SSF57850">
    <property type="entry name" value="RING/U-box"/>
    <property type="match status" value="1"/>
</dbReference>
<feature type="domain" description="RING-type" evidence="6">
    <location>
        <begin position="21"/>
        <end position="57"/>
    </location>
</feature>
<dbReference type="SMART" id="SM00184">
    <property type="entry name" value="RING"/>
    <property type="match status" value="1"/>
</dbReference>
<feature type="region of interest" description="Disordered" evidence="5">
    <location>
        <begin position="241"/>
        <end position="309"/>
    </location>
</feature>
<sequence length="309" mass="33326">GGEMGFELDRFSGDVDPDFKCNLCNKVLEDPLTTPCGHVFCAGCVLPWVVQQGSCPVNCQRISTKELNHVLPLKSLILKLDIKCDNHARGCEAVVPLQHLGEHAETCDFSPAKCRNRGCRQVLNLRDVEAHMRERCEARPAGPCEQGCGLMLTHGERRAGGHGCLRALRAHGAALQARAAALEKALKKEALRAGKREQSLLSRLAAAQLELQVTALRYQKRFTQYSARLDALARARAASPGKVRGVPGRRIPTRGASTSGRLPACVPVEEGPRGALGPERGGRDPVSVCGRRAEEPSGPVPLERLSCGV</sequence>
<dbReference type="GO" id="GO:0016567">
    <property type="term" value="P:protein ubiquitination"/>
    <property type="evidence" value="ECO:0007669"/>
    <property type="project" value="InterPro"/>
</dbReference>
<reference evidence="8" key="1">
    <citation type="submission" date="2025-08" db="UniProtKB">
        <authorList>
            <consortium name="Ensembl"/>
        </authorList>
    </citation>
    <scope>IDENTIFICATION</scope>
</reference>
<evidence type="ECO:0000256" key="4">
    <source>
        <dbReference type="PROSITE-ProRule" id="PRU00455"/>
    </source>
</evidence>
<dbReference type="SUPFAM" id="SSF49599">
    <property type="entry name" value="TRAF domain-like"/>
    <property type="match status" value="1"/>
</dbReference>
<feature type="domain" description="SIAH-type" evidence="7">
    <location>
        <begin position="79"/>
        <end position="137"/>
    </location>
</feature>
<keyword evidence="2 4" id="KW-0863">Zinc-finger</keyword>
<evidence type="ECO:0000259" key="7">
    <source>
        <dbReference type="PROSITE" id="PS51081"/>
    </source>
</evidence>
<dbReference type="InterPro" id="IPR013010">
    <property type="entry name" value="Znf_SIAH"/>
</dbReference>
<protein>
    <recommendedName>
        <fullName evidence="10">RING-type domain-containing protein</fullName>
    </recommendedName>
</protein>